<keyword evidence="1" id="KW-1133">Transmembrane helix</keyword>
<evidence type="ECO:0000313" key="4">
    <source>
        <dbReference type="Proteomes" id="UP000319499"/>
    </source>
</evidence>
<keyword evidence="1" id="KW-0472">Membrane</keyword>
<feature type="transmembrane region" description="Helical" evidence="1">
    <location>
        <begin position="219"/>
        <end position="240"/>
    </location>
</feature>
<feature type="transmembrane region" description="Helical" evidence="1">
    <location>
        <begin position="102"/>
        <end position="118"/>
    </location>
</feature>
<evidence type="ECO:0000259" key="2">
    <source>
        <dbReference type="Pfam" id="PF01757"/>
    </source>
</evidence>
<feature type="transmembrane region" description="Helical" evidence="1">
    <location>
        <begin position="66"/>
        <end position="90"/>
    </location>
</feature>
<dbReference type="AlphaFoldDB" id="A0A563DH55"/>
<protein>
    <recommendedName>
        <fullName evidence="2">Acyltransferase 3 domain-containing protein</fullName>
    </recommendedName>
</protein>
<comment type="caution">
    <text evidence="3">The sequence shown here is derived from an EMBL/GenBank/DDBJ whole genome shotgun (WGS) entry which is preliminary data.</text>
</comment>
<evidence type="ECO:0000313" key="3">
    <source>
        <dbReference type="EMBL" id="TWP29467.1"/>
    </source>
</evidence>
<organism evidence="3 4">
    <name type="scientific">Apibacter muscae</name>
    <dbReference type="NCBI Taxonomy" id="2509004"/>
    <lineage>
        <taxon>Bacteria</taxon>
        <taxon>Pseudomonadati</taxon>
        <taxon>Bacteroidota</taxon>
        <taxon>Flavobacteriia</taxon>
        <taxon>Flavobacteriales</taxon>
        <taxon>Weeksellaceae</taxon>
        <taxon>Apibacter</taxon>
    </lineage>
</organism>
<dbReference type="RefSeq" id="WP_146262135.1">
    <property type="nucleotide sequence ID" value="NZ_SELG01000032.1"/>
</dbReference>
<evidence type="ECO:0000256" key="1">
    <source>
        <dbReference type="SAM" id="Phobius"/>
    </source>
</evidence>
<name>A0A563DH55_9FLAO</name>
<accession>A0A563DH55</accession>
<dbReference type="InterPro" id="IPR052734">
    <property type="entry name" value="Nod_factor_acetyltransferase"/>
</dbReference>
<keyword evidence="1" id="KW-0812">Transmembrane</keyword>
<feature type="transmembrane region" description="Helical" evidence="1">
    <location>
        <begin position="33"/>
        <end position="54"/>
    </location>
</feature>
<dbReference type="Pfam" id="PF01757">
    <property type="entry name" value="Acyl_transf_3"/>
    <property type="match status" value="1"/>
</dbReference>
<dbReference type="PANTHER" id="PTHR37312">
    <property type="entry name" value="MEMBRANE-BOUND ACYLTRANSFERASE YKRP-RELATED"/>
    <property type="match status" value="1"/>
</dbReference>
<feature type="transmembrane region" description="Helical" evidence="1">
    <location>
        <begin position="279"/>
        <end position="297"/>
    </location>
</feature>
<sequence length="321" mass="38195">MARDKLFDSLKFLLICLVVFGHTIDTSTTKSDHILFGFLYTFHMPLFIFISGYFSKNITWKKYKKFFIGLSITFTIFQFIYSIPSMFLGFENWLQVFIRPKGWYILGLFLWRFIYVIVKGRISIINLLFISFLVPIILGFLPFNIEFFRLITFFPYFLLGVLSSKITMVRIRKINKFYSILYLIILFVFIYKNMDIRYRLSLFGEGSYLVYFQSNLVGLFYRLQAYLLAIITSIAVINLTPQNIGKFGTKTLEIYLMHFIFEVIIYSIIFPRFSIQPNLLINIISTIIIITLCIYISNFRIIQFIMHPLDFFNSNYNKKNR</sequence>
<feature type="transmembrane region" description="Helical" evidence="1">
    <location>
        <begin position="125"/>
        <end position="141"/>
    </location>
</feature>
<dbReference type="Proteomes" id="UP000319499">
    <property type="component" value="Unassembled WGS sequence"/>
</dbReference>
<dbReference type="InterPro" id="IPR002656">
    <property type="entry name" value="Acyl_transf_3_dom"/>
</dbReference>
<feature type="transmembrane region" description="Helical" evidence="1">
    <location>
        <begin position="177"/>
        <end position="194"/>
    </location>
</feature>
<feature type="transmembrane region" description="Helical" evidence="1">
    <location>
        <begin position="147"/>
        <end position="165"/>
    </location>
</feature>
<reference evidence="3 4" key="1">
    <citation type="submission" date="2019-02" db="EMBL/GenBank/DDBJ databases">
        <title>Apibacter muscae sp. nov.: a novel member of the house fly microbiota.</title>
        <authorList>
            <person name="Park R."/>
        </authorList>
    </citation>
    <scope>NUCLEOTIDE SEQUENCE [LARGE SCALE GENOMIC DNA]</scope>
    <source>
        <strain evidence="3 4">AL1</strain>
    </source>
</reference>
<dbReference type="OrthoDB" id="9809782at2"/>
<dbReference type="GO" id="GO:0016747">
    <property type="term" value="F:acyltransferase activity, transferring groups other than amino-acyl groups"/>
    <property type="evidence" value="ECO:0007669"/>
    <property type="project" value="InterPro"/>
</dbReference>
<keyword evidence="4" id="KW-1185">Reference proteome</keyword>
<dbReference type="PANTHER" id="PTHR37312:SF1">
    <property type="entry name" value="MEMBRANE-BOUND ACYLTRANSFERASE YKRP-RELATED"/>
    <property type="match status" value="1"/>
</dbReference>
<dbReference type="EMBL" id="SELH01000014">
    <property type="protein sequence ID" value="TWP29467.1"/>
    <property type="molecule type" value="Genomic_DNA"/>
</dbReference>
<gene>
    <name evidence="3" type="ORF">ETU09_03210</name>
</gene>
<proteinExistence type="predicted"/>
<feature type="domain" description="Acyltransferase 3" evidence="2">
    <location>
        <begin position="7"/>
        <end position="297"/>
    </location>
</feature>
<feature type="transmembrane region" description="Helical" evidence="1">
    <location>
        <begin position="252"/>
        <end position="273"/>
    </location>
</feature>